<gene>
    <name evidence="1" type="ORF">R1sor_010473</name>
    <name evidence="2" type="ORF">R1sor_010474</name>
</gene>
<organism evidence="1 3">
    <name type="scientific">Riccia sorocarpa</name>
    <dbReference type="NCBI Taxonomy" id="122646"/>
    <lineage>
        <taxon>Eukaryota</taxon>
        <taxon>Viridiplantae</taxon>
        <taxon>Streptophyta</taxon>
        <taxon>Embryophyta</taxon>
        <taxon>Marchantiophyta</taxon>
        <taxon>Marchantiopsida</taxon>
        <taxon>Marchantiidae</taxon>
        <taxon>Marchantiales</taxon>
        <taxon>Ricciaceae</taxon>
        <taxon>Riccia</taxon>
    </lineage>
</organism>
<dbReference type="EMBL" id="JBJQOH010000002">
    <property type="protein sequence ID" value="KAL3696397.1"/>
    <property type="molecule type" value="Genomic_DNA"/>
</dbReference>
<evidence type="ECO:0000313" key="2">
    <source>
        <dbReference type="EMBL" id="KAL3696398.1"/>
    </source>
</evidence>
<comment type="caution">
    <text evidence="1">The sequence shown here is derived from an EMBL/GenBank/DDBJ whole genome shotgun (WGS) entry which is preliminary data.</text>
</comment>
<evidence type="ECO:0000313" key="3">
    <source>
        <dbReference type="Proteomes" id="UP001633002"/>
    </source>
</evidence>
<dbReference type="AlphaFoldDB" id="A0ABD3I0W7"/>
<name>A0ABD3I0W7_9MARC</name>
<sequence length="300" mass="34421">MEGLKEKRSGETLRGSCAKLRESYPPTTIKLSQQLEEICGLVVELSKEVVAVKVSLVELRMENLRLHEKVQEQVGKLGLKHNDLLAAQCEVHEVRRDLAKYNSRVEGQVEGFSLQVSNLQEQLGKAVVPIQIQIQKEALVEMETRIRSYAYVARDSQAALLQAHEKERTVRLARSLNIHVVGLDEVESENTQEEVTRFFQDELRVISPKFDYAARVGRRESIPQVILVRFPTADERNRVLNNRSLLKGRKLWLDSDLTPLQAEERKKEVQKVREATQAGWIAFMREDKAVITTKKREESK</sequence>
<reference evidence="1 3" key="1">
    <citation type="submission" date="2024-09" db="EMBL/GenBank/DDBJ databases">
        <title>Chromosome-scale assembly of Riccia sorocarpa.</title>
        <authorList>
            <person name="Paukszto L."/>
        </authorList>
    </citation>
    <scope>NUCLEOTIDE SEQUENCE [LARGE SCALE GENOMIC DNA]</scope>
    <source>
        <strain evidence="1">LP-2024</strain>
        <tissue evidence="1">Aerial parts of the thallus</tissue>
    </source>
</reference>
<proteinExistence type="predicted"/>
<accession>A0ABD3I0W7</accession>
<dbReference type="EMBL" id="JBJQOH010000002">
    <property type="protein sequence ID" value="KAL3696398.1"/>
    <property type="molecule type" value="Genomic_DNA"/>
</dbReference>
<protein>
    <submittedName>
        <fullName evidence="1">Uncharacterized protein</fullName>
    </submittedName>
</protein>
<evidence type="ECO:0000313" key="1">
    <source>
        <dbReference type="EMBL" id="KAL3696397.1"/>
    </source>
</evidence>
<dbReference type="Proteomes" id="UP001633002">
    <property type="component" value="Unassembled WGS sequence"/>
</dbReference>
<keyword evidence="3" id="KW-1185">Reference proteome</keyword>